<dbReference type="AlphaFoldDB" id="A0A0R0EHB7"/>
<dbReference type="Proteomes" id="UP000008827">
    <property type="component" value="Chromosome 20"/>
</dbReference>
<reference evidence="2" key="2">
    <citation type="submission" date="2018-02" db="UniProtKB">
        <authorList>
            <consortium name="EnsemblPlants"/>
        </authorList>
    </citation>
    <scope>IDENTIFICATION</scope>
    <source>
        <strain evidence="2">Williams 82</strain>
    </source>
</reference>
<sequence length="71" mass="8276">MKENLKFSVTLTPRYEPLSLIERTSSLPHRTHELSPSQHTTLSLFPSQQRPSPWHFFFSLTLLLPWIADKG</sequence>
<organism evidence="1">
    <name type="scientific">Glycine max</name>
    <name type="common">Soybean</name>
    <name type="synonym">Glycine hispida</name>
    <dbReference type="NCBI Taxonomy" id="3847"/>
    <lineage>
        <taxon>Eukaryota</taxon>
        <taxon>Viridiplantae</taxon>
        <taxon>Streptophyta</taxon>
        <taxon>Embryophyta</taxon>
        <taxon>Tracheophyta</taxon>
        <taxon>Spermatophyta</taxon>
        <taxon>Magnoliopsida</taxon>
        <taxon>eudicotyledons</taxon>
        <taxon>Gunneridae</taxon>
        <taxon>Pentapetalae</taxon>
        <taxon>rosids</taxon>
        <taxon>fabids</taxon>
        <taxon>Fabales</taxon>
        <taxon>Fabaceae</taxon>
        <taxon>Papilionoideae</taxon>
        <taxon>50 kb inversion clade</taxon>
        <taxon>NPAAA clade</taxon>
        <taxon>indigoferoid/millettioid clade</taxon>
        <taxon>Phaseoleae</taxon>
        <taxon>Glycine</taxon>
        <taxon>Glycine subgen. Soja</taxon>
    </lineage>
</organism>
<keyword evidence="3" id="KW-1185">Reference proteome</keyword>
<accession>A0A0R0EHB7</accession>
<evidence type="ECO:0000313" key="3">
    <source>
        <dbReference type="Proteomes" id="UP000008827"/>
    </source>
</evidence>
<dbReference type="EnsemblPlants" id="KRG90338">
    <property type="protein sequence ID" value="KRG90338"/>
    <property type="gene ID" value="GLYMA_20G084300"/>
</dbReference>
<dbReference type="EMBL" id="CM000853">
    <property type="protein sequence ID" value="KRG90338.1"/>
    <property type="molecule type" value="Genomic_DNA"/>
</dbReference>
<dbReference type="InParanoid" id="A0A0R0EHB7"/>
<name>A0A0R0EHB7_SOYBN</name>
<reference evidence="1" key="3">
    <citation type="submission" date="2018-07" db="EMBL/GenBank/DDBJ databases">
        <title>WGS assembly of Glycine max.</title>
        <authorList>
            <person name="Schmutz J."/>
            <person name="Cannon S."/>
            <person name="Schlueter J."/>
            <person name="Ma J."/>
            <person name="Mitros T."/>
            <person name="Nelson W."/>
            <person name="Hyten D."/>
            <person name="Song Q."/>
            <person name="Thelen J."/>
            <person name="Cheng J."/>
            <person name="Xu D."/>
            <person name="Hellsten U."/>
            <person name="May G."/>
            <person name="Yu Y."/>
            <person name="Sakurai T."/>
            <person name="Umezawa T."/>
            <person name="Bhattacharyya M."/>
            <person name="Sandhu D."/>
            <person name="Valliyodan B."/>
            <person name="Lindquist E."/>
            <person name="Peto M."/>
            <person name="Grant D."/>
            <person name="Shu S."/>
            <person name="Goodstein D."/>
            <person name="Barry K."/>
            <person name="Futrell-Griggs M."/>
            <person name="Abernathy B."/>
            <person name="Du J."/>
            <person name="Tian Z."/>
            <person name="Zhu L."/>
            <person name="Gill N."/>
            <person name="Joshi T."/>
            <person name="Libault M."/>
            <person name="Sethuraman A."/>
            <person name="Zhang X."/>
            <person name="Shinozaki K."/>
            <person name="Nguyen H."/>
            <person name="Wing R."/>
            <person name="Cregan P."/>
            <person name="Specht J."/>
            <person name="Grimwood J."/>
            <person name="Rokhsar D."/>
            <person name="Stacey G."/>
            <person name="Shoemaker R."/>
            <person name="Jackson S."/>
        </authorList>
    </citation>
    <scope>NUCLEOTIDE SEQUENCE</scope>
    <source>
        <tissue evidence="1">Callus</tissue>
    </source>
</reference>
<gene>
    <name evidence="1" type="ORF">GLYMA_20G084300</name>
</gene>
<evidence type="ECO:0000313" key="2">
    <source>
        <dbReference type="EnsemblPlants" id="KRG90338"/>
    </source>
</evidence>
<reference evidence="1 2" key="1">
    <citation type="journal article" date="2010" name="Nature">
        <title>Genome sequence of the palaeopolyploid soybean.</title>
        <authorList>
            <person name="Schmutz J."/>
            <person name="Cannon S.B."/>
            <person name="Schlueter J."/>
            <person name="Ma J."/>
            <person name="Mitros T."/>
            <person name="Nelson W."/>
            <person name="Hyten D.L."/>
            <person name="Song Q."/>
            <person name="Thelen J.J."/>
            <person name="Cheng J."/>
            <person name="Xu D."/>
            <person name="Hellsten U."/>
            <person name="May G.D."/>
            <person name="Yu Y."/>
            <person name="Sakurai T."/>
            <person name="Umezawa T."/>
            <person name="Bhattacharyya M.K."/>
            <person name="Sandhu D."/>
            <person name="Valliyodan B."/>
            <person name="Lindquist E."/>
            <person name="Peto M."/>
            <person name="Grant D."/>
            <person name="Shu S."/>
            <person name="Goodstein D."/>
            <person name="Barry K."/>
            <person name="Futrell-Griggs M."/>
            <person name="Abernathy B."/>
            <person name="Du J."/>
            <person name="Tian Z."/>
            <person name="Zhu L."/>
            <person name="Gill N."/>
            <person name="Joshi T."/>
            <person name="Libault M."/>
            <person name="Sethuraman A."/>
            <person name="Zhang X.-C."/>
            <person name="Shinozaki K."/>
            <person name="Nguyen H.T."/>
            <person name="Wing R.A."/>
            <person name="Cregan P."/>
            <person name="Specht J."/>
            <person name="Grimwood J."/>
            <person name="Rokhsar D."/>
            <person name="Stacey G."/>
            <person name="Shoemaker R.C."/>
            <person name="Jackson S.A."/>
        </authorList>
    </citation>
    <scope>NUCLEOTIDE SEQUENCE</scope>
    <source>
        <strain evidence="2">cv. Williams 82</strain>
        <tissue evidence="1">Callus</tissue>
    </source>
</reference>
<dbReference type="Gramene" id="KRG90338">
    <property type="protein sequence ID" value="KRG90338"/>
    <property type="gene ID" value="GLYMA_20G084300"/>
</dbReference>
<proteinExistence type="predicted"/>
<protein>
    <submittedName>
        <fullName evidence="1 2">Uncharacterized protein</fullName>
    </submittedName>
</protein>
<evidence type="ECO:0000313" key="1">
    <source>
        <dbReference type="EMBL" id="KRG90338.1"/>
    </source>
</evidence>